<dbReference type="AlphaFoldDB" id="A0A7W7AJ82"/>
<evidence type="ECO:0000313" key="2">
    <source>
        <dbReference type="EMBL" id="MBB4618051.1"/>
    </source>
</evidence>
<keyword evidence="3" id="KW-1185">Reference proteome</keyword>
<keyword evidence="1" id="KW-1133">Transmembrane helix</keyword>
<gene>
    <name evidence="2" type="ORF">GGQ96_002187</name>
</gene>
<reference evidence="2 3" key="1">
    <citation type="submission" date="2020-08" db="EMBL/GenBank/DDBJ databases">
        <title>Genomic Encyclopedia of Type Strains, Phase IV (KMG-IV): sequencing the most valuable type-strain genomes for metagenomic binning, comparative biology and taxonomic classification.</title>
        <authorList>
            <person name="Goeker M."/>
        </authorList>
    </citation>
    <scope>NUCLEOTIDE SEQUENCE [LARGE SCALE GENOMIC DNA]</scope>
    <source>
        <strain evidence="2 3">DSM 15867</strain>
    </source>
</reference>
<accession>A0A7W7AJ82</accession>
<comment type="caution">
    <text evidence="2">The sequence shown here is derived from an EMBL/GenBank/DDBJ whole genome shotgun (WGS) entry which is preliminary data.</text>
</comment>
<dbReference type="Proteomes" id="UP000574769">
    <property type="component" value="Unassembled WGS sequence"/>
</dbReference>
<dbReference type="NCBIfam" id="NF035944">
    <property type="entry name" value="PEPxxWA-CTERM"/>
    <property type="match status" value="1"/>
</dbReference>
<name>A0A7W7AJ82_9SPHN</name>
<evidence type="ECO:0000256" key="1">
    <source>
        <dbReference type="SAM" id="Phobius"/>
    </source>
</evidence>
<proteinExistence type="predicted"/>
<dbReference type="EMBL" id="JACHNY010000004">
    <property type="protein sequence ID" value="MBB4618051.1"/>
    <property type="molecule type" value="Genomic_DNA"/>
</dbReference>
<sequence length="172" mass="18446">MAAVLPATLTVDGPTRNDPQIANDGIFPAVGTEWNLSNSVQFGPNLLGRNTNLTYSFAELSSVTGINMIADGNDYYTFSFFNGGTLSRYFEFSPYNGGLLQSFRTDLAPTLATRVVVTGRAGDQLYSIGEVQFSGTVAAVPGPATWAMMMVGFAMLGASARYRRRATRAVFA</sequence>
<protein>
    <recommendedName>
        <fullName evidence="4">PEP-CTERM protein-sorting domain-containing protein</fullName>
    </recommendedName>
</protein>
<keyword evidence="1" id="KW-0472">Membrane</keyword>
<feature type="transmembrane region" description="Helical" evidence="1">
    <location>
        <begin position="144"/>
        <end position="162"/>
    </location>
</feature>
<evidence type="ECO:0000313" key="3">
    <source>
        <dbReference type="Proteomes" id="UP000574769"/>
    </source>
</evidence>
<evidence type="ECO:0008006" key="4">
    <source>
        <dbReference type="Google" id="ProtNLM"/>
    </source>
</evidence>
<keyword evidence="1" id="KW-0812">Transmembrane</keyword>
<organism evidence="2 3">
    <name type="scientific">Sphingomonas abaci</name>
    <dbReference type="NCBI Taxonomy" id="237611"/>
    <lineage>
        <taxon>Bacteria</taxon>
        <taxon>Pseudomonadati</taxon>
        <taxon>Pseudomonadota</taxon>
        <taxon>Alphaproteobacteria</taxon>
        <taxon>Sphingomonadales</taxon>
        <taxon>Sphingomonadaceae</taxon>
        <taxon>Sphingomonas</taxon>
    </lineage>
</organism>